<dbReference type="NCBIfam" id="TIGR01733">
    <property type="entry name" value="AA-adenyl-dom"/>
    <property type="match status" value="2"/>
</dbReference>
<dbReference type="SMART" id="SM00823">
    <property type="entry name" value="PKS_PP"/>
    <property type="match status" value="3"/>
</dbReference>
<dbReference type="GO" id="GO:0003824">
    <property type="term" value="F:catalytic activity"/>
    <property type="evidence" value="ECO:0007669"/>
    <property type="project" value="InterPro"/>
</dbReference>
<dbReference type="PANTHER" id="PTHR45527">
    <property type="entry name" value="NONRIBOSOMAL PEPTIDE SYNTHETASE"/>
    <property type="match status" value="1"/>
</dbReference>
<feature type="domain" description="Carrier" evidence="5">
    <location>
        <begin position="3239"/>
        <end position="3314"/>
    </location>
</feature>
<name>A0A2D2D1B3_METT3</name>
<keyword evidence="4" id="KW-0597">Phosphoprotein</keyword>
<dbReference type="InterPro" id="IPR000873">
    <property type="entry name" value="AMP-dep_synth/lig_dom"/>
</dbReference>
<dbReference type="Gene3D" id="3.30.300.30">
    <property type="match status" value="3"/>
</dbReference>
<dbReference type="Gene3D" id="1.10.1200.10">
    <property type="entry name" value="ACP-like"/>
    <property type="match status" value="3"/>
</dbReference>
<proteinExistence type="inferred from homology"/>
<dbReference type="Gene3D" id="3.40.50.980">
    <property type="match status" value="7"/>
</dbReference>
<dbReference type="InterPro" id="IPR001031">
    <property type="entry name" value="Thioesterase"/>
</dbReference>
<dbReference type="FunFam" id="3.30.300.30:FF:000010">
    <property type="entry name" value="Enterobactin synthetase component F"/>
    <property type="match status" value="3"/>
</dbReference>
<dbReference type="NCBIfam" id="NF003417">
    <property type="entry name" value="PRK04813.1"/>
    <property type="match status" value="4"/>
</dbReference>
<keyword evidence="7" id="KW-1185">Reference proteome</keyword>
<dbReference type="GO" id="GO:0044550">
    <property type="term" value="P:secondary metabolite biosynthetic process"/>
    <property type="evidence" value="ECO:0007669"/>
    <property type="project" value="UniProtKB-ARBA"/>
</dbReference>
<dbReference type="InterPro" id="IPR009081">
    <property type="entry name" value="PP-bd_ACP"/>
</dbReference>
<dbReference type="GO" id="GO:0043041">
    <property type="term" value="P:amino acid activation for nonribosomal peptide biosynthetic process"/>
    <property type="evidence" value="ECO:0007669"/>
    <property type="project" value="TreeGrafter"/>
</dbReference>
<accession>A0A2D2D1B3</accession>
<gene>
    <name evidence="6" type="ORF">CQW49_13590</name>
</gene>
<dbReference type="InterPro" id="IPR010071">
    <property type="entry name" value="AA_adenyl_dom"/>
</dbReference>
<evidence type="ECO:0000256" key="3">
    <source>
        <dbReference type="ARBA" id="ARBA00022450"/>
    </source>
</evidence>
<dbReference type="PROSITE" id="PS00012">
    <property type="entry name" value="PHOSPHOPANTETHEINE"/>
    <property type="match status" value="3"/>
</dbReference>
<keyword evidence="3" id="KW-0596">Phosphopantetheine</keyword>
<feature type="domain" description="Carrier" evidence="5">
    <location>
        <begin position="2161"/>
        <end position="2235"/>
    </location>
</feature>
<dbReference type="Pfam" id="PF00975">
    <property type="entry name" value="Thioesterase"/>
    <property type="match status" value="1"/>
</dbReference>
<evidence type="ECO:0000259" key="5">
    <source>
        <dbReference type="PROSITE" id="PS50075"/>
    </source>
</evidence>
<dbReference type="InterPro" id="IPR020845">
    <property type="entry name" value="AMP-binding_CS"/>
</dbReference>
<dbReference type="InterPro" id="IPR025110">
    <property type="entry name" value="AMP-bd_C"/>
</dbReference>
<comment type="similarity">
    <text evidence="2">Belongs to the ATP-dependent AMP-binding enzyme family.</text>
</comment>
<dbReference type="Gene3D" id="3.30.559.10">
    <property type="entry name" value="Chloramphenicol acetyltransferase-like domain"/>
    <property type="match status" value="3"/>
</dbReference>
<dbReference type="CDD" id="cd17643">
    <property type="entry name" value="A_NRPS_Cytc1-like"/>
    <property type="match status" value="2"/>
</dbReference>
<dbReference type="PANTHER" id="PTHR45527:SF14">
    <property type="entry name" value="PLIPASTATIN SYNTHASE SUBUNIT B"/>
    <property type="match status" value="1"/>
</dbReference>
<dbReference type="SUPFAM" id="SSF56801">
    <property type="entry name" value="Acetyl-CoA synthetase-like"/>
    <property type="match status" value="3"/>
</dbReference>
<evidence type="ECO:0000256" key="1">
    <source>
        <dbReference type="ARBA" id="ARBA00001957"/>
    </source>
</evidence>
<dbReference type="Pfam" id="PF18563">
    <property type="entry name" value="TubC_N"/>
    <property type="match status" value="1"/>
</dbReference>
<dbReference type="InterPro" id="IPR006162">
    <property type="entry name" value="Ppantetheine_attach_site"/>
</dbReference>
<comment type="cofactor">
    <cofactor evidence="1">
        <name>pantetheine 4'-phosphate</name>
        <dbReference type="ChEBI" id="CHEBI:47942"/>
    </cofactor>
</comment>
<evidence type="ECO:0000313" key="7">
    <source>
        <dbReference type="Proteomes" id="UP000230709"/>
    </source>
</evidence>
<dbReference type="PROSITE" id="PS00455">
    <property type="entry name" value="AMP_BINDING"/>
    <property type="match status" value="3"/>
</dbReference>
<dbReference type="FunFam" id="1.10.1200.10:FF:000005">
    <property type="entry name" value="Nonribosomal peptide synthetase 1"/>
    <property type="match status" value="2"/>
</dbReference>
<dbReference type="SUPFAM" id="SSF53474">
    <property type="entry name" value="alpha/beta-Hydrolases"/>
    <property type="match status" value="1"/>
</dbReference>
<dbReference type="Pfam" id="PF00501">
    <property type="entry name" value="AMP-binding"/>
    <property type="match status" value="3"/>
</dbReference>
<dbReference type="InterPro" id="IPR023213">
    <property type="entry name" value="CAT-like_dom_sf"/>
</dbReference>
<evidence type="ECO:0000256" key="4">
    <source>
        <dbReference type="ARBA" id="ARBA00022553"/>
    </source>
</evidence>
<dbReference type="GO" id="GO:0005829">
    <property type="term" value="C:cytosol"/>
    <property type="evidence" value="ECO:0007669"/>
    <property type="project" value="TreeGrafter"/>
</dbReference>
<dbReference type="Pfam" id="PF00550">
    <property type="entry name" value="PP-binding"/>
    <property type="match status" value="3"/>
</dbReference>
<dbReference type="Pfam" id="PF13193">
    <property type="entry name" value="AMP-binding_C"/>
    <property type="match status" value="3"/>
</dbReference>
<dbReference type="SUPFAM" id="SSF47336">
    <property type="entry name" value="ACP-like"/>
    <property type="match status" value="3"/>
</dbReference>
<organism evidence="6 7">
    <name type="scientific">Methylosinus trichosporium (strain ATCC 35070 / NCIMB 11131 / UNIQEM 75 / OB3b)</name>
    <dbReference type="NCBI Taxonomy" id="595536"/>
    <lineage>
        <taxon>Bacteria</taxon>
        <taxon>Pseudomonadati</taxon>
        <taxon>Pseudomonadota</taxon>
        <taxon>Alphaproteobacteria</taxon>
        <taxon>Hyphomicrobiales</taxon>
        <taxon>Methylocystaceae</taxon>
        <taxon>Methylosinus</taxon>
    </lineage>
</organism>
<dbReference type="STRING" id="595536.GCA_000178815_02446"/>
<dbReference type="CDD" id="cd19544">
    <property type="entry name" value="E-C_NRPS"/>
    <property type="match status" value="2"/>
</dbReference>
<dbReference type="InterPro" id="IPR041464">
    <property type="entry name" value="TubC_N"/>
</dbReference>
<dbReference type="Proteomes" id="UP000230709">
    <property type="component" value="Chromosome"/>
</dbReference>
<dbReference type="Gene3D" id="3.30.559.30">
    <property type="entry name" value="Nonribosomal peptide synthetase, condensation domain"/>
    <property type="match status" value="3"/>
</dbReference>
<feature type="domain" description="Carrier" evidence="5">
    <location>
        <begin position="1078"/>
        <end position="1152"/>
    </location>
</feature>
<dbReference type="FunFam" id="3.40.50.980:FF:000001">
    <property type="entry name" value="Non-ribosomal peptide synthetase"/>
    <property type="match status" value="3"/>
</dbReference>
<dbReference type="PROSITE" id="PS50075">
    <property type="entry name" value="CARRIER"/>
    <property type="match status" value="3"/>
</dbReference>
<sequence length="3607" mass="400117">MRLSELLRELKSRNIHLYVEEAQLRCEAPRGALSEDLRAAIARHREEIFSILSPQNRISRNIERVARDRRHPLSFAQQRLWFVHQLDPGGSDYNIPAAIRLKGDLDIEALHRSLIEIVRRHEILRTTYRMDKNTPVQYISDNPYIPMHIEDLRSQPTTNCFDIVRQRAFAQARQPFDLANGPVIRVQLLILPSVDATADHVLIIVFHHIVTDDWSSALFFNELATIYPAFASGRPSPLPEPELQYVDFAVAQRKWLDGDTLERHLAYWREKLAGGSPSIDLPTRRDGDAGLQKTGGEVHFEIAEKVKRQLTRLSEQSSYTRFVIFMSAFYVFLFRYTHQTDICVGAPIANRNLREVEDIQGFFVNTLVLRAKLSGDQRFSALLEQVQTLALEAQTHQDLPFERLVEALGPQIRTFGINPLFRVAFVFHNIGFEDPKIPGFDVEIVQGVRRNAVFDLVLHIAENEKGLRGWFEYDMGLFEDATVERMARHFQNLLESASSKSDSRISELSLLDETERHRLLVDWNDTAAAYPQDRCIHQLFEAQASETPDAVAVAFEEQSLTYAQLNARANRLAHHLRRLGVGPETLVGLCVERSLEMIVGPLGIMKAGGAYLPLDPDYPLERLAYMLADARPLAILTQERLRQRLPDDVETLSLDADWPSIAESRADNPDNLAHPQNLAYVIYTSGSTGKPKGVGVTHQNVRRLFAAAEEAFDFSCDDVWTLFHSFAFDFSVWEIWGALLYGGRLIIPSYWVTRSPEAFYDLLCSQSVTVLNQTPSSFYQLSIVDAARKGSELERFPIERNRSIDQNSLKRKNSRGLSDPIGSDSPLSSLRLVIFGGEALETGRLKEWFSRHGDKQPQLVNMYGITETTVHVTLGPLQRDSAGGVGRPLDDLQALILDRSSSLLPIGVSGELYIGGAGLARGYLGRADLTAERFVPNPFGEPGERLYRTGDLARYRADGNIEYLGRADHQVKIRGFRIELGEIEAALGRLETVREAAALAREDAPGDKRIVAYVVCEDGAEANVAQLRASLASDLPDYMIPSAFVFLDSLPLTQNGKIDRKALPEPDLDAQAARAYVAPRTPVEETLCLIWAEALGVERVGVDDNFFELGGHSLLAMTLIETMRRSDLQTDVRSLFSHPTPASLAAVIGHESAIVVPPNLIPPGCDAITPEMLPLARLTQAEIDRVVAAVPGGATNVQDIYPLAPLQEGILFHHLMAQKGDPYVLLVLLAFDTKTRLEGFCRALQSAIARHDILRTAVMWEGLAEPVQVVLREALLIAEEVPLDPAGDSARQLLERFDPRRFRLDVRQAPMIRLFWAFDPQSDRCIAAFFIHHLIDDATSLRLLGEEILAQLSGIGDRPRSPPYRNFVAQARLGVSPAEHEAFFTEMLGDVTEPTAPFGLSDVQGDGSNVEEARLDVDAALARRTRAAARSLGLSVASLWHLAFAQALARVSGRIDVVFGTVLFGRMHGGVGADRAIGLFINTLPIRVRVGRQSVADSARLVHDRLTRLLRHEHAPLALAQRCSGIAATIPLFSALLNYRHSAPETESAAAFEGVTELHAQERTNYPLTLSIDDFGNGFRLEAQTRHPLDPKIICGYLQTALEGLVTALETAPGTPVLTIDVLSEAERHRLLVDWNDTAAAYPQDRCIHQLFEAQASETPDAVAVAFEEQSLTYAQLNARANRLAHHLRRLGVGPETLVGLCVERSLEMIVGLLGIMKAGGAYLPLDPDYPADRLAFMLADARPLLILTQERLRQRLPKDAATLSLDVEADWPSIAESREDNPENLAHPQNLAYVIYTSGSTGKPKGVGVAHDGLVNRIDWMQKHYRLTDDDVVLQKTPFSFDVSVWEFFWPLLTGARLVLAAPGDHREPGRLAKLIESRAVTTLHFVPTMLTAFLNAVEGKRMRSLRRVICSGEELSDSAVSKFHEMAYRENMASCELHNLYGPTEASIDVTAYCCVDDGGIDRVPIGRPIANTKIYLLDKALQPVPIGVSGELYIGGVGLARGYLNRPDLTAERFVPSPFGAPGERLYRTGDLARYRRDGNIQYLGRADHQVKIRGFRIELGEIEAALGRLETVREAAALAREDESGDKRIVAYVVCEDGAEANVAQLRASLAKDLPDYMIPSAFVFLDSLPLTQNGKIDRKALPAPDAAASAARAYVAPRTPVEETLCLIWTEALGVERVGVDDNFFELGGHSLLAMTLIETMRRSDLRTDVRSLFSHPTPASLAAVVGHENAIVVPPNLIPPGCDAITPEMLPLARLTQAEIDRVVAAVPGGATNVQDIYPLAPLQEGILFHHLMAQKGDPYILPVLLAFDTKTRLEGFCRALQSAIARHDILRTAVMWEGLAEPVQVVLREASLIAEEVPLDPAGDSARQLLERFDPRRFRLDVRQAPMIRLFWAFDPQSDRWTLMLLAHHLIFDHSTLEVLLEEAAVRLSGRCDAWPSPIPYRNFVAQARLGVSRAEHEAFFTEMLGDVTEPTAPFGLSDVQGDGSNVEEARLDVDAALARRTRAAARSLGLSVASLWHLAFAQALARVSGRIDVVFGTVLFGRMHGGVGADRAIGLFINTLPIRVRVGQQSVADSARLVHDRLTRLLRHEHAPLALAQRCSGIAATIPLFSALLNYRHSAPETESAAAFEGVTELHAQERTNYPLTLSIDDFGNGFRLEAQTRHPLDPKIICGYLQTALEGLVTALETAPGTPVLTIDVLSEAERHRLLVDWNDTAAAYPQDRCIHQLFEAQASETPDAVAVAFEEQSLTYAQLNARANRLAHHLRRLGVGPETLVGLCVERSLEMIVGLLGIMKAGGAYLPLDPDYPLERLAYMLADARPLAILTQERLRQRLPDDVETLSLDADWPSIAESREHNPENLAHPQNLAYVIYTSGSTGKPKGVGVTHQNVRRLFAAAEEAFDFSCDDVWTLFHSFAFDFSVWEIWGALLYGGRLIIVPYWVSRSPEAFYELLRAQSVTVLNQTPSNFYNLDSVDSIHLAGLSSLKLVIFGGEALEVERLKGWFERHGHTRPRLCNMYGITETTVHVTRQLIRPDETEGVGRPLRDLQVYIRGSNLHLLPIGMSGELYIGGAGLARGYLNRPDLTAERFVPSPFGAPGERLYRTGDLARYHRDGNIQYLGRADHQVKIRGFRIELGEIEAALGRLETVREAAALAREDEPGDKRIIAYVVCEDGAEANVAQLRASLAKDLPDYMIPSAFVFLDSLPLTQNGKIDRKALPEPDLDAQAARAYVLPRTATEWLLLKEFKDILCRRSIGIDDNFFELGGHSLTAIKLIDRIRREIRGDLPTMAIFQAPTARRLAEMISGSREDDRSLIVPLCRGGENPPIYCIHPAGGSPIRYSAFADSLQGAAPVYGVQSRRIFDDRHIDASVEEMAECYIGQIREHQPHGPYFLLGWSSAGVTAAAMAEKLEAIGEDVAFIGIIDSMLDVESIGADVDPSDRPSIALESFRELALLEGKNPNDLLTDDDRKHLQDISARLTAEEQVRYAAIWGQDRGFWQGVSNELIDFLHADSKNAIRMVREHHIKKIHAPIHYWAARQSLTANAAPRSDWSRVTRGGLTFQIVDGDHDSIVVDPIVHEQIKDVLTAVWLEGAERKSARSR</sequence>
<dbReference type="RefSeq" id="WP_081735699.1">
    <property type="nucleotide sequence ID" value="NZ_CP023737.1"/>
</dbReference>
<dbReference type="CDD" id="cd17646">
    <property type="entry name" value="A_NRPS_AB3403-like"/>
    <property type="match status" value="1"/>
</dbReference>
<reference evidence="7" key="1">
    <citation type="submission" date="2017-10" db="EMBL/GenBank/DDBJ databases">
        <title>Completed PacBio SMRT sequence of Methylosinus trichosporium OB3b reveals presence of a third large plasmid.</title>
        <authorList>
            <person name="Charles T.C."/>
            <person name="Lynch M.D.J."/>
            <person name="Heil J.R."/>
            <person name="Cheng J."/>
        </authorList>
    </citation>
    <scope>NUCLEOTIDE SEQUENCE [LARGE SCALE GENOMIC DNA]</scope>
    <source>
        <strain evidence="7">OB3b</strain>
    </source>
</reference>
<protein>
    <submittedName>
        <fullName evidence="6">Non-ribosomal peptide synthetase</fullName>
    </submittedName>
</protein>
<dbReference type="KEGG" id="mtw:CQW49_13590"/>
<dbReference type="EMBL" id="CP023737">
    <property type="protein sequence ID" value="ATQ68798.1"/>
    <property type="molecule type" value="Genomic_DNA"/>
</dbReference>
<dbReference type="InterPro" id="IPR044894">
    <property type="entry name" value="TubC_N_sf"/>
</dbReference>
<dbReference type="FunFam" id="3.40.50.12780:FF:000012">
    <property type="entry name" value="Non-ribosomal peptide synthetase"/>
    <property type="match status" value="2"/>
</dbReference>
<dbReference type="SUPFAM" id="SSF52777">
    <property type="entry name" value="CoA-dependent acyltransferases"/>
    <property type="match status" value="6"/>
</dbReference>
<dbReference type="InterPro" id="IPR036736">
    <property type="entry name" value="ACP-like_sf"/>
</dbReference>
<dbReference type="CDD" id="cd19531">
    <property type="entry name" value="LCL_NRPS-like"/>
    <property type="match status" value="1"/>
</dbReference>
<dbReference type="FunFam" id="3.40.50.980:FF:000002">
    <property type="entry name" value="Enterobactin synthetase component F"/>
    <property type="match status" value="1"/>
</dbReference>
<dbReference type="FunFam" id="2.30.38.10:FF:000001">
    <property type="entry name" value="Non-ribosomal peptide synthetase PvdI"/>
    <property type="match status" value="3"/>
</dbReference>
<dbReference type="InterPro" id="IPR045851">
    <property type="entry name" value="AMP-bd_C_sf"/>
</dbReference>
<dbReference type="GO" id="GO:0031177">
    <property type="term" value="F:phosphopantetheine binding"/>
    <property type="evidence" value="ECO:0007669"/>
    <property type="project" value="InterPro"/>
</dbReference>
<dbReference type="Gene3D" id="2.30.38.10">
    <property type="entry name" value="Luciferase, Domain 3"/>
    <property type="match status" value="3"/>
</dbReference>
<dbReference type="InterPro" id="IPR029058">
    <property type="entry name" value="AB_hydrolase_fold"/>
</dbReference>
<evidence type="ECO:0000313" key="6">
    <source>
        <dbReference type="EMBL" id="ATQ68798.1"/>
    </source>
</evidence>
<dbReference type="Gene3D" id="3.40.50.1820">
    <property type="entry name" value="alpha/beta hydrolase"/>
    <property type="match status" value="1"/>
</dbReference>
<dbReference type="Pfam" id="PF00668">
    <property type="entry name" value="Condensation"/>
    <property type="match status" value="3"/>
</dbReference>
<dbReference type="Gene3D" id="1.10.10.1830">
    <property type="entry name" value="Non-ribosomal peptide synthase, adenylation domain"/>
    <property type="match status" value="1"/>
</dbReference>
<evidence type="ECO:0000256" key="2">
    <source>
        <dbReference type="ARBA" id="ARBA00006432"/>
    </source>
</evidence>
<dbReference type="InterPro" id="IPR020806">
    <property type="entry name" value="PKS_PP-bd"/>
</dbReference>
<dbReference type="InterPro" id="IPR001242">
    <property type="entry name" value="Condensation_dom"/>
</dbReference>